<accession>A0A177ASA1</accession>
<reference evidence="1 2" key="1">
    <citation type="submission" date="2016-04" db="EMBL/GenBank/DDBJ databases">
        <title>The genome of Intoshia linei affirms orthonectids as highly simplified spiralians.</title>
        <authorList>
            <person name="Mikhailov K.V."/>
            <person name="Slusarev G.S."/>
            <person name="Nikitin M.A."/>
            <person name="Logacheva M.D."/>
            <person name="Penin A."/>
            <person name="Aleoshin V."/>
            <person name="Panchin Y.V."/>
        </authorList>
    </citation>
    <scope>NUCLEOTIDE SEQUENCE [LARGE SCALE GENOMIC DNA]</scope>
    <source>
        <strain evidence="1">Intl2013</strain>
        <tissue evidence="1">Whole animal</tissue>
    </source>
</reference>
<name>A0A177ASA1_9BILA</name>
<evidence type="ECO:0000313" key="1">
    <source>
        <dbReference type="EMBL" id="OAF64253.1"/>
    </source>
</evidence>
<proteinExistence type="predicted"/>
<organism evidence="1 2">
    <name type="scientific">Intoshia linei</name>
    <dbReference type="NCBI Taxonomy" id="1819745"/>
    <lineage>
        <taxon>Eukaryota</taxon>
        <taxon>Metazoa</taxon>
        <taxon>Spiralia</taxon>
        <taxon>Lophotrochozoa</taxon>
        <taxon>Mesozoa</taxon>
        <taxon>Orthonectida</taxon>
        <taxon>Rhopaluridae</taxon>
        <taxon>Intoshia</taxon>
    </lineage>
</organism>
<keyword evidence="2" id="KW-1185">Reference proteome</keyword>
<gene>
    <name evidence="1" type="ORF">A3Q56_08042</name>
</gene>
<sequence length="165" mass="18909">MTELPPFRQDKIEELFKKLALWCQLYDHLTEDEQYKAILEELNFHPKPYRKQHYALDNQSVPKPKPIITKILDYDKNNDVTMSSGNVTPSQECSDVRLDTPNISNQKIPPPFIKTGQINPAISSLLSVMLVSHQYLFENLCAADNDKKLQVTNIGWPVSNLISNP</sequence>
<evidence type="ECO:0000313" key="2">
    <source>
        <dbReference type="Proteomes" id="UP000078046"/>
    </source>
</evidence>
<dbReference type="EMBL" id="LWCA01001987">
    <property type="protein sequence ID" value="OAF64253.1"/>
    <property type="molecule type" value="Genomic_DNA"/>
</dbReference>
<dbReference type="AlphaFoldDB" id="A0A177ASA1"/>
<dbReference type="Proteomes" id="UP000078046">
    <property type="component" value="Unassembled WGS sequence"/>
</dbReference>
<protein>
    <submittedName>
        <fullName evidence="1">Uncharacterized protein</fullName>
    </submittedName>
</protein>
<comment type="caution">
    <text evidence="1">The sequence shown here is derived from an EMBL/GenBank/DDBJ whole genome shotgun (WGS) entry which is preliminary data.</text>
</comment>